<dbReference type="PaxDb" id="67767-A0A0J7MQ55"/>
<accession>A0A0J7MQ55</accession>
<dbReference type="PANTHER" id="PTHR46060:SF1">
    <property type="entry name" value="MARINER MOS1 TRANSPOSASE-LIKE PROTEIN"/>
    <property type="match status" value="1"/>
</dbReference>
<dbReference type="InterPro" id="IPR036397">
    <property type="entry name" value="RNaseH_sf"/>
</dbReference>
<dbReference type="InterPro" id="IPR001888">
    <property type="entry name" value="Transposase_1"/>
</dbReference>
<evidence type="ECO:0000313" key="1">
    <source>
        <dbReference type="EMBL" id="KMQ82700.1"/>
    </source>
</evidence>
<sequence>MCGSVENVIAVVYGDSTMSKTQAYEWYKEFKEGRTVVDNLPRSGRPSTSVTDENIDKVKKIVLEDRRVSIREIVADLGVSFGSVQSVMHDVLGMRRVEARLVPRVLNFLQKQQRIAVAKEMLSLGQNVIEGIITGDETWVYEYDIETNQQSSEWRFSDEPKPKKPRQSRSKIRVLLTVFFDCRGVVHSEFLPPGQTVNKEYYVSVLKRLRENVRRKRPELWRNNSWFLHHDNAPAHTSHLVRVYLTKNNVYTVPQAPYSPDMAPCDFFLFPRLKLPLRGKRFETIEAIKKNSQKELKAIPKSTYEKCFEDWKKRCNMCIACDGDYFEGDKINIDE</sequence>
<dbReference type="Proteomes" id="UP000036403">
    <property type="component" value="Unassembled WGS sequence"/>
</dbReference>
<name>A0A0J7MQ55_LASNI</name>
<organism evidence="1 2">
    <name type="scientific">Lasius niger</name>
    <name type="common">Black garden ant</name>
    <dbReference type="NCBI Taxonomy" id="67767"/>
    <lineage>
        <taxon>Eukaryota</taxon>
        <taxon>Metazoa</taxon>
        <taxon>Ecdysozoa</taxon>
        <taxon>Arthropoda</taxon>
        <taxon>Hexapoda</taxon>
        <taxon>Insecta</taxon>
        <taxon>Pterygota</taxon>
        <taxon>Neoptera</taxon>
        <taxon>Endopterygota</taxon>
        <taxon>Hymenoptera</taxon>
        <taxon>Apocrita</taxon>
        <taxon>Aculeata</taxon>
        <taxon>Formicoidea</taxon>
        <taxon>Formicidae</taxon>
        <taxon>Formicinae</taxon>
        <taxon>Lasius</taxon>
        <taxon>Lasius</taxon>
    </lineage>
</organism>
<dbReference type="STRING" id="67767.A0A0J7MQ55"/>
<comment type="caution">
    <text evidence="1">The sequence shown here is derived from an EMBL/GenBank/DDBJ whole genome shotgun (WGS) entry which is preliminary data.</text>
</comment>
<keyword evidence="2" id="KW-1185">Reference proteome</keyword>
<reference evidence="1 2" key="1">
    <citation type="submission" date="2015-04" db="EMBL/GenBank/DDBJ databases">
        <title>Lasius niger genome sequencing.</title>
        <authorList>
            <person name="Konorov E.A."/>
            <person name="Nikitin M.A."/>
            <person name="Kirill M.V."/>
            <person name="Chang P."/>
        </authorList>
    </citation>
    <scope>NUCLEOTIDE SEQUENCE [LARGE SCALE GENOMIC DNA]</scope>
    <source>
        <tissue evidence="1">Whole</tissue>
    </source>
</reference>
<dbReference type="InterPro" id="IPR052709">
    <property type="entry name" value="Transposase-MT_Hybrid"/>
</dbReference>
<dbReference type="OrthoDB" id="7542570at2759"/>
<dbReference type="EMBL" id="LBMM01023556">
    <property type="protein sequence ID" value="KMQ82700.1"/>
    <property type="molecule type" value="Genomic_DNA"/>
</dbReference>
<gene>
    <name evidence="1" type="ORF">RF55_22111</name>
</gene>
<dbReference type="Pfam" id="PF01359">
    <property type="entry name" value="Transposase_1"/>
    <property type="match status" value="1"/>
</dbReference>
<dbReference type="GO" id="GO:0003676">
    <property type="term" value="F:nucleic acid binding"/>
    <property type="evidence" value="ECO:0007669"/>
    <property type="project" value="InterPro"/>
</dbReference>
<protein>
    <submittedName>
        <fullName evidence="1">Histone-lysine n-methyltransferase setmar-like protein</fullName>
    </submittedName>
</protein>
<dbReference type="Gene3D" id="3.30.420.10">
    <property type="entry name" value="Ribonuclease H-like superfamily/Ribonuclease H"/>
    <property type="match status" value="1"/>
</dbReference>
<proteinExistence type="predicted"/>
<keyword evidence="1" id="KW-0489">Methyltransferase</keyword>
<evidence type="ECO:0000313" key="2">
    <source>
        <dbReference type="Proteomes" id="UP000036403"/>
    </source>
</evidence>
<dbReference type="AlphaFoldDB" id="A0A0J7MQ55"/>
<keyword evidence="1" id="KW-0808">Transferase</keyword>
<dbReference type="GO" id="GO:0008168">
    <property type="term" value="F:methyltransferase activity"/>
    <property type="evidence" value="ECO:0007669"/>
    <property type="project" value="UniProtKB-KW"/>
</dbReference>
<dbReference type="GO" id="GO:0032259">
    <property type="term" value="P:methylation"/>
    <property type="evidence" value="ECO:0007669"/>
    <property type="project" value="UniProtKB-KW"/>
</dbReference>
<dbReference type="PANTHER" id="PTHR46060">
    <property type="entry name" value="MARINER MOS1 TRANSPOSASE-LIKE PROTEIN"/>
    <property type="match status" value="1"/>
</dbReference>